<comment type="similarity">
    <text evidence="1">Belongs to the glutamate-gated ion channel (TC 1.A.10.1) family.</text>
</comment>
<evidence type="ECO:0000259" key="2">
    <source>
        <dbReference type="Pfam" id="PF00060"/>
    </source>
</evidence>
<evidence type="ECO:0000256" key="1">
    <source>
        <dbReference type="ARBA" id="ARBA00008685"/>
    </source>
</evidence>
<dbReference type="EMBL" id="KT884511">
    <property type="protein sequence ID" value="ALR72585.1"/>
    <property type="molecule type" value="mRNA"/>
</dbReference>
<feature type="domain" description="Ionotropic glutamate receptor C-terminal" evidence="2">
    <location>
        <begin position="2"/>
        <end position="69"/>
    </location>
</feature>
<dbReference type="Pfam" id="PF00060">
    <property type="entry name" value="Lig_chan"/>
    <property type="match status" value="1"/>
</dbReference>
<dbReference type="GO" id="GO:0016020">
    <property type="term" value="C:membrane"/>
    <property type="evidence" value="ECO:0007669"/>
    <property type="project" value="InterPro"/>
</dbReference>
<feature type="non-terminal residue" evidence="3">
    <location>
        <position position="1"/>
    </location>
</feature>
<dbReference type="Gene3D" id="1.10.287.70">
    <property type="match status" value="1"/>
</dbReference>
<sequence length="95" mass="10662">LYTYGMLLLVSIPKLPTGWSLRMLTGWHWLYCLLVVTSYRASMTAILAKPAPKVKIDTLQELVSSQLTCGGWGEMNSEFFKSSDDPLVTTISQNF</sequence>
<feature type="non-terminal residue" evidence="3">
    <location>
        <position position="95"/>
    </location>
</feature>
<protein>
    <submittedName>
        <fullName evidence="3">Putative ionotropic receptor IR68a</fullName>
    </submittedName>
</protein>
<dbReference type="AlphaFoldDB" id="A0A0S3J2X8"/>
<keyword evidence="3" id="KW-0675">Receptor</keyword>
<evidence type="ECO:0000313" key="3">
    <source>
        <dbReference type="EMBL" id="ALR72585.1"/>
    </source>
</evidence>
<accession>A0A0S3J2X8</accession>
<dbReference type="InterPro" id="IPR001320">
    <property type="entry name" value="Iontro_rcpt_C"/>
</dbReference>
<organism evidence="3">
    <name type="scientific">Colaphellus bowringi</name>
    <dbReference type="NCBI Taxonomy" id="561076"/>
    <lineage>
        <taxon>Eukaryota</taxon>
        <taxon>Metazoa</taxon>
        <taxon>Ecdysozoa</taxon>
        <taxon>Arthropoda</taxon>
        <taxon>Hexapoda</taxon>
        <taxon>Insecta</taxon>
        <taxon>Pterygota</taxon>
        <taxon>Neoptera</taxon>
        <taxon>Endopterygota</taxon>
        <taxon>Coleoptera</taxon>
        <taxon>Polyphaga</taxon>
        <taxon>Cucujiformia</taxon>
        <taxon>Chrysomeloidea</taxon>
        <taxon>Chrysomelidae</taxon>
        <taxon>Chrysomelinae</taxon>
        <taxon>Chrysomelini</taxon>
        <taxon>Colaphellus</taxon>
    </lineage>
</organism>
<proteinExistence type="evidence at transcript level"/>
<dbReference type="GO" id="GO:0015276">
    <property type="term" value="F:ligand-gated monoatomic ion channel activity"/>
    <property type="evidence" value="ECO:0007669"/>
    <property type="project" value="InterPro"/>
</dbReference>
<reference evidence="3" key="1">
    <citation type="journal article" date="2015" name="BMC Genomics">
        <title>Candidate chemosensory genes identified in Colaphellus bowringi by antennal transcriptome analysis.</title>
        <authorList>
            <person name="Li X.M."/>
            <person name="Zhu X.Y."/>
            <person name="Wang Z.Q."/>
            <person name="Wang Y."/>
            <person name="He P."/>
            <person name="Chen G."/>
            <person name="Sun L."/>
            <person name="Deng D.G."/>
            <person name="Zhang Y.N."/>
        </authorList>
    </citation>
    <scope>NUCLEOTIDE SEQUENCE</scope>
</reference>
<reference evidence="3" key="2">
    <citation type="submission" date="2015-10" db="EMBL/GenBank/DDBJ databases">
        <authorList>
            <person name="Gilbert D.G."/>
        </authorList>
    </citation>
    <scope>NUCLEOTIDE SEQUENCE</scope>
</reference>
<name>A0A0S3J2X8_9CUCU</name>